<dbReference type="Pfam" id="PF09004">
    <property type="entry name" value="ALKBH8_N"/>
    <property type="match status" value="1"/>
</dbReference>
<evidence type="ECO:0000313" key="4">
    <source>
        <dbReference type="Proteomes" id="UP001274896"/>
    </source>
</evidence>
<evidence type="ECO:0000259" key="1">
    <source>
        <dbReference type="Pfam" id="PF00078"/>
    </source>
</evidence>
<dbReference type="InterPro" id="IPR000477">
    <property type="entry name" value="RT_dom"/>
</dbReference>
<comment type="caution">
    <text evidence="3">The sequence shown here is derived from an EMBL/GenBank/DDBJ whole genome shotgun (WGS) entry which is preliminary data.</text>
</comment>
<dbReference type="AlphaFoldDB" id="A0AAE0Q6Z7"/>
<dbReference type="GO" id="GO:0008168">
    <property type="term" value="F:methyltransferase activity"/>
    <property type="evidence" value="ECO:0007669"/>
    <property type="project" value="InterPro"/>
</dbReference>
<name>A0AAE0Q6Z7_9TELE</name>
<feature type="domain" description="Alkylated DNA repair protein AlkB homologue 8 N-terminal" evidence="2">
    <location>
        <begin position="560"/>
        <end position="600"/>
    </location>
</feature>
<dbReference type="CDD" id="cd01650">
    <property type="entry name" value="RT_nLTR_like"/>
    <property type="match status" value="1"/>
</dbReference>
<keyword evidence="4" id="KW-1185">Reference proteome</keyword>
<dbReference type="Pfam" id="PF00078">
    <property type="entry name" value="RVT_1"/>
    <property type="match status" value="1"/>
</dbReference>
<evidence type="ECO:0000313" key="3">
    <source>
        <dbReference type="EMBL" id="KAK3514687.1"/>
    </source>
</evidence>
<dbReference type="PANTHER" id="PTHR47510:SF3">
    <property type="entry name" value="ENDO_EXONUCLEASE_PHOSPHATASE DOMAIN-CONTAINING PROTEIN"/>
    <property type="match status" value="1"/>
</dbReference>
<feature type="domain" description="Reverse transcriptase" evidence="1">
    <location>
        <begin position="355"/>
        <end position="469"/>
    </location>
</feature>
<dbReference type="GO" id="GO:0016706">
    <property type="term" value="F:2-oxoglutarate-dependent dioxygenase activity"/>
    <property type="evidence" value="ECO:0007669"/>
    <property type="project" value="InterPro"/>
</dbReference>
<gene>
    <name evidence="3" type="ORF">QTP70_027770</name>
</gene>
<organism evidence="3 4">
    <name type="scientific">Hemibagrus guttatus</name>
    <dbReference type="NCBI Taxonomy" id="175788"/>
    <lineage>
        <taxon>Eukaryota</taxon>
        <taxon>Metazoa</taxon>
        <taxon>Chordata</taxon>
        <taxon>Craniata</taxon>
        <taxon>Vertebrata</taxon>
        <taxon>Euteleostomi</taxon>
        <taxon>Actinopterygii</taxon>
        <taxon>Neopterygii</taxon>
        <taxon>Teleostei</taxon>
        <taxon>Ostariophysi</taxon>
        <taxon>Siluriformes</taxon>
        <taxon>Bagridae</taxon>
        <taxon>Hemibagrus</taxon>
    </lineage>
</organism>
<evidence type="ECO:0000259" key="2">
    <source>
        <dbReference type="Pfam" id="PF09004"/>
    </source>
</evidence>
<protein>
    <recommendedName>
        <fullName evidence="5">Reverse transcriptase domain-containing protein</fullName>
    </recommendedName>
</protein>
<dbReference type="InterPro" id="IPR015095">
    <property type="entry name" value="AlkB_hom8_N"/>
</dbReference>
<dbReference type="EMBL" id="JAUCMX010000021">
    <property type="protein sequence ID" value="KAK3514687.1"/>
    <property type="molecule type" value="Genomic_DNA"/>
</dbReference>
<reference evidence="3" key="1">
    <citation type="submission" date="2023-06" db="EMBL/GenBank/DDBJ databases">
        <title>Male Hemibagrus guttatus genome.</title>
        <authorList>
            <person name="Bian C."/>
        </authorList>
    </citation>
    <scope>NUCLEOTIDE SEQUENCE</scope>
    <source>
        <strain evidence="3">Male_cb2023</strain>
        <tissue evidence="3">Muscle</tissue>
    </source>
</reference>
<sequence length="608" mass="68262">MQISSLEVAFGCSLFGVATADRLIRTTTWHRFYAGCPSCRNPPIFPGLGPALHPVAGVEALAGNRTQAFQSVLPKFHQHVDFATRGTNTLDLVYANIPSAYRAEPRPHLGYSDHISVMTVLSALTGICSERLQPTANSINLEEYTTSVTSYIGKCINDMTVTKTITTRSNQKPWMTAEVRALLKLRDSAFRAGDKEALRTARAKLSRAIKEAKHTHAQRIHGHFQDSGDSRLMWQDIQEITDYKTTPSACDSDASLPDALNDFYTRFEAQNNVAARKTIPPPNDQVLCLSTTDVKRTLCRVNPRKAAELDNIPGRMLRECAEQLVDVFTDIFNISLRSTIVPTCLKTTTIIPMLKKSPVSCLNDYHSVALTPIIMKCFERLVMRHIKNVLPPSLDPMQFAYRPNHSTDDAISTTLYLALTHLENKDTYVRMVFIDFSSAFNTIILQHLIEKLSLLGLNTSLCNWILDFLTGRPQSFADDMNVVGLISKNDESAYREEVQRLTAWCKAINLSLNVEKTKEMVVDFRRAQSDHSPLNINGPNVEIVKSIKFLCVHLAENFTWSLNTSTITNKAQQRLYFLRRLRKAHPSPILTTFYRGTIESTLSSCITA</sequence>
<evidence type="ECO:0008006" key="5">
    <source>
        <dbReference type="Google" id="ProtNLM"/>
    </source>
</evidence>
<proteinExistence type="predicted"/>
<accession>A0AAE0Q6Z7</accession>
<dbReference type="Proteomes" id="UP001274896">
    <property type="component" value="Unassembled WGS sequence"/>
</dbReference>
<dbReference type="PANTHER" id="PTHR47510">
    <property type="entry name" value="REVERSE TRANSCRIPTASE DOMAIN-CONTAINING PROTEIN"/>
    <property type="match status" value="1"/>
</dbReference>